<sequence length="703" mass="78692">MPKERKQRGRRKKKEEEDEVENAPEHTSAPGNAQQDNFDGPDEDGEHGANFFGLLDESEQTYFKTIDDAMIADEFTTSEEKDIFVENVYKEAEGKELKLATSPLGSKVLEQLLARSKPAQVRKLFQNYQGNFHTLVRQRYASHVCEMLFAIASSLISAEMSRPIPTDNEDSGEPYVSMENLFLYMFNEISNDIAILAADVYASHVIRDTLLILQGTLFIFEEAKGQAKRYHGQKKFSWARPDKKLPVPSSFKDALSGVMSTLTELPSAQLRMTASQPYSVSFVQVLIALEADLKSGDDRPILFSLLGGRSLDERDDYMESILREPSGSKLFETIITSLPESHFAKFYETYFRGRAAKFAHNPITNFVLQKLLATCQSPDIIAAIQEELQPVLKDLVQLNHMQVIQKLVEASIRTQSQPTDLFDRISEAFDCGPGSDRTQLIPAILETPAAVSIESSDAPPRRTLSAAATTDVDAGKVYNMQGAFLIRSLLGLPDPSFAMLASGLLECPPETLVSYAMSHAALKVLDTFLAHPHTTLLHRKRILNALAGSFVALARHPVGSHFVDACWAATTGPGLKLYKDRIAAELAADADAVRGHYYGRIVWRNWHMDEYRHRRGDWNALIRQETAKQSALTRLGRGDTADPAPSRAPAAVEVHADRASMIQQSQEQQRDPQGSRRDRKRTRKHRKDEGADEVDDIFKRRKL</sequence>
<dbReference type="PANTHER" id="PTHR13102:SF0">
    <property type="entry name" value="NUCLEOLAR PROTEIN 9"/>
    <property type="match status" value="1"/>
</dbReference>
<evidence type="ECO:0000256" key="3">
    <source>
        <dbReference type="ARBA" id="ARBA00022737"/>
    </source>
</evidence>
<dbReference type="GO" id="GO:0000472">
    <property type="term" value="P:endonucleolytic cleavage to generate mature 5'-end of SSU-rRNA from (SSU-rRNA, 5.8S rRNA, LSU-rRNA)"/>
    <property type="evidence" value="ECO:0007669"/>
    <property type="project" value="TreeGrafter"/>
</dbReference>
<dbReference type="PANTHER" id="PTHR13102">
    <property type="entry name" value="NUCLEOLAR PROTEIN 9"/>
    <property type="match status" value="1"/>
</dbReference>
<dbReference type="InterPro" id="IPR011989">
    <property type="entry name" value="ARM-like"/>
</dbReference>
<dbReference type="GO" id="GO:0030686">
    <property type="term" value="C:90S preribosome"/>
    <property type="evidence" value="ECO:0007669"/>
    <property type="project" value="TreeGrafter"/>
</dbReference>
<dbReference type="InterPro" id="IPR016024">
    <property type="entry name" value="ARM-type_fold"/>
</dbReference>
<dbReference type="GO" id="GO:0030688">
    <property type="term" value="C:preribosome, small subunit precursor"/>
    <property type="evidence" value="ECO:0007669"/>
    <property type="project" value="TreeGrafter"/>
</dbReference>
<feature type="compositionally biased region" description="Basic residues" evidence="7">
    <location>
        <begin position="677"/>
        <end position="686"/>
    </location>
</feature>
<evidence type="ECO:0000313" key="8">
    <source>
        <dbReference type="EMBL" id="CCG80682.1"/>
    </source>
</evidence>
<protein>
    <recommendedName>
        <fullName evidence="2">Nucleolar protein 9</fullName>
    </recommendedName>
    <alternativeName>
        <fullName evidence="4 5">Pumilio domain-containing protein NOP9</fullName>
    </alternativeName>
</protein>
<evidence type="ECO:0000313" key="9">
    <source>
        <dbReference type="Proteomes" id="UP000013776"/>
    </source>
</evidence>
<evidence type="ECO:0000256" key="1">
    <source>
        <dbReference type="ARBA" id="ARBA00004604"/>
    </source>
</evidence>
<dbReference type="GO" id="GO:0005730">
    <property type="term" value="C:nucleolus"/>
    <property type="evidence" value="ECO:0007669"/>
    <property type="project" value="UniProtKB-SubCell"/>
</dbReference>
<gene>
    <name evidence="8" type="ORF">TAPDE_000221</name>
</gene>
<proteinExistence type="predicted"/>
<dbReference type="PROSITE" id="PS50302">
    <property type="entry name" value="PUM"/>
    <property type="match status" value="1"/>
</dbReference>
<dbReference type="GO" id="GO:0003723">
    <property type="term" value="F:RNA binding"/>
    <property type="evidence" value="ECO:0007669"/>
    <property type="project" value="InterPro"/>
</dbReference>
<dbReference type="Gene3D" id="1.25.10.10">
    <property type="entry name" value="Leucine-rich Repeat Variant"/>
    <property type="match status" value="2"/>
</dbReference>
<comment type="caution">
    <text evidence="8">The sequence shown here is derived from an EMBL/GenBank/DDBJ whole genome shotgun (WGS) entry which is preliminary data.</text>
</comment>
<evidence type="ECO:0000256" key="2">
    <source>
        <dbReference type="ARBA" id="ARBA00016427"/>
    </source>
</evidence>
<evidence type="ECO:0000256" key="4">
    <source>
        <dbReference type="ARBA" id="ARBA00030932"/>
    </source>
</evidence>
<dbReference type="OrthoDB" id="392571at2759"/>
<feature type="region of interest" description="Disordered" evidence="7">
    <location>
        <begin position="1"/>
        <end position="50"/>
    </location>
</feature>
<feature type="region of interest" description="Disordered" evidence="7">
    <location>
        <begin position="631"/>
        <end position="703"/>
    </location>
</feature>
<dbReference type="EMBL" id="CAHR02000005">
    <property type="protein sequence ID" value="CCG80682.1"/>
    <property type="molecule type" value="Genomic_DNA"/>
</dbReference>
<dbReference type="Pfam" id="PF22493">
    <property type="entry name" value="PUF_NOP9"/>
    <property type="match status" value="1"/>
</dbReference>
<dbReference type="VEuPathDB" id="FungiDB:TAPDE_000221"/>
<accession>R4X943</accession>
<dbReference type="STRING" id="1097556.R4X943"/>
<dbReference type="InterPro" id="IPR001313">
    <property type="entry name" value="Pumilio_RNA-bd_rpt"/>
</dbReference>
<dbReference type="InterPro" id="IPR040000">
    <property type="entry name" value="NOP9"/>
</dbReference>
<keyword evidence="9" id="KW-1185">Reference proteome</keyword>
<comment type="subcellular location">
    <subcellularLocation>
        <location evidence="1">Nucleus</location>
        <location evidence="1">Nucleolus</location>
    </subcellularLocation>
</comment>
<dbReference type="GO" id="GO:0000447">
    <property type="term" value="P:endonucleolytic cleavage in ITS1 to separate SSU-rRNA from 5.8S rRNA and LSU-rRNA from tricistronic rRNA transcript (SSU-rRNA, 5.8S rRNA, LSU-rRNA)"/>
    <property type="evidence" value="ECO:0007669"/>
    <property type="project" value="TreeGrafter"/>
</dbReference>
<dbReference type="AlphaFoldDB" id="R4X943"/>
<reference evidence="8 9" key="1">
    <citation type="journal article" date="2013" name="MBio">
        <title>Genome sequencing of the plant pathogen Taphrina deformans, the causal agent of peach leaf curl.</title>
        <authorList>
            <person name="Cisse O.H."/>
            <person name="Almeida J.M.G.C.F."/>
            <person name="Fonseca A."/>
            <person name="Kumar A.A."/>
            <person name="Salojaervi J."/>
            <person name="Overmyer K."/>
            <person name="Hauser P.M."/>
            <person name="Pagni M."/>
        </authorList>
    </citation>
    <scope>NUCLEOTIDE SEQUENCE [LARGE SCALE GENOMIC DNA]</scope>
    <source>
        <strain evidence="9">PYCC 5710 / ATCC 11124 / CBS 356.35 / IMI 108563 / JCM 9778 / NBRC 8474</strain>
    </source>
</reference>
<evidence type="ECO:0000256" key="5">
    <source>
        <dbReference type="ARBA" id="ARBA00031929"/>
    </source>
</evidence>
<keyword evidence="3" id="KW-0677">Repeat</keyword>
<feature type="repeat" description="Pumilio" evidence="6">
    <location>
        <begin position="91"/>
        <end position="126"/>
    </location>
</feature>
<dbReference type="eggNOG" id="KOG2188">
    <property type="taxonomic scope" value="Eukaryota"/>
</dbReference>
<dbReference type="Proteomes" id="UP000013776">
    <property type="component" value="Unassembled WGS sequence"/>
</dbReference>
<evidence type="ECO:0000256" key="7">
    <source>
        <dbReference type="SAM" id="MobiDB-lite"/>
    </source>
</evidence>
<dbReference type="GO" id="GO:0000056">
    <property type="term" value="P:ribosomal small subunit export from nucleus"/>
    <property type="evidence" value="ECO:0007669"/>
    <property type="project" value="TreeGrafter"/>
</dbReference>
<dbReference type="SMART" id="SM00025">
    <property type="entry name" value="Pumilio"/>
    <property type="match status" value="5"/>
</dbReference>
<evidence type="ECO:0000256" key="6">
    <source>
        <dbReference type="PROSITE-ProRule" id="PRU00317"/>
    </source>
</evidence>
<name>R4X943_TAPDE</name>
<dbReference type="SUPFAM" id="SSF48371">
    <property type="entry name" value="ARM repeat"/>
    <property type="match status" value="2"/>
</dbReference>
<dbReference type="GO" id="GO:0000480">
    <property type="term" value="P:endonucleolytic cleavage in 5'-ETS of tricistronic rRNA transcript (SSU-rRNA, 5.8S rRNA, LSU-rRNA)"/>
    <property type="evidence" value="ECO:0007669"/>
    <property type="project" value="TreeGrafter"/>
</dbReference>
<feature type="compositionally biased region" description="Basic residues" evidence="7">
    <location>
        <begin position="1"/>
        <end position="13"/>
    </location>
</feature>
<organism evidence="8 9">
    <name type="scientific">Taphrina deformans (strain PYCC 5710 / ATCC 11124 / CBS 356.35 / IMI 108563 / JCM 9778 / NBRC 8474)</name>
    <name type="common">Peach leaf curl fungus</name>
    <name type="synonym">Lalaria deformans</name>
    <dbReference type="NCBI Taxonomy" id="1097556"/>
    <lineage>
        <taxon>Eukaryota</taxon>
        <taxon>Fungi</taxon>
        <taxon>Dikarya</taxon>
        <taxon>Ascomycota</taxon>
        <taxon>Taphrinomycotina</taxon>
        <taxon>Taphrinomycetes</taxon>
        <taxon>Taphrinales</taxon>
        <taxon>Taphrinaceae</taxon>
        <taxon>Taphrina</taxon>
    </lineage>
</organism>